<dbReference type="PROSITE" id="PS50931">
    <property type="entry name" value="HTH_LYSR"/>
    <property type="match status" value="1"/>
</dbReference>
<evidence type="ECO:0000259" key="5">
    <source>
        <dbReference type="PROSITE" id="PS50931"/>
    </source>
</evidence>
<comment type="similarity">
    <text evidence="1">Belongs to the LysR transcriptional regulatory family.</text>
</comment>
<dbReference type="InterPro" id="IPR036388">
    <property type="entry name" value="WH-like_DNA-bd_sf"/>
</dbReference>
<dbReference type="SUPFAM" id="SSF53850">
    <property type="entry name" value="Periplasmic binding protein-like II"/>
    <property type="match status" value="1"/>
</dbReference>
<dbReference type="Proteomes" id="UP001497045">
    <property type="component" value="Unassembled WGS sequence"/>
</dbReference>
<evidence type="ECO:0000256" key="4">
    <source>
        <dbReference type="ARBA" id="ARBA00023163"/>
    </source>
</evidence>
<keyword evidence="3" id="KW-0238">DNA-binding</keyword>
<dbReference type="RefSeq" id="WP_341674131.1">
    <property type="nucleotide sequence ID" value="NZ_JBBYHV010000002.1"/>
</dbReference>
<comment type="caution">
    <text evidence="6">The sequence shown here is derived from an EMBL/GenBank/DDBJ whole genome shotgun (WGS) entry which is preliminary data.</text>
</comment>
<dbReference type="InterPro" id="IPR000847">
    <property type="entry name" value="LysR_HTH_N"/>
</dbReference>
<evidence type="ECO:0000313" key="6">
    <source>
        <dbReference type="EMBL" id="MEL1251582.1"/>
    </source>
</evidence>
<keyword evidence="4" id="KW-0804">Transcription</keyword>
<dbReference type="InterPro" id="IPR036390">
    <property type="entry name" value="WH_DNA-bd_sf"/>
</dbReference>
<keyword evidence="7" id="KW-1185">Reference proteome</keyword>
<evidence type="ECO:0000256" key="2">
    <source>
        <dbReference type="ARBA" id="ARBA00023015"/>
    </source>
</evidence>
<accession>A0ABU9IGP1</accession>
<dbReference type="PANTHER" id="PTHR30537">
    <property type="entry name" value="HTH-TYPE TRANSCRIPTIONAL REGULATOR"/>
    <property type="match status" value="1"/>
</dbReference>
<dbReference type="Pfam" id="PF03466">
    <property type="entry name" value="LysR_substrate"/>
    <property type="match status" value="1"/>
</dbReference>
<dbReference type="Gene3D" id="1.10.10.10">
    <property type="entry name" value="Winged helix-like DNA-binding domain superfamily/Winged helix DNA-binding domain"/>
    <property type="match status" value="1"/>
</dbReference>
<protein>
    <submittedName>
        <fullName evidence="6">LysR substrate-binding domain-containing protein</fullName>
    </submittedName>
</protein>
<evidence type="ECO:0000313" key="7">
    <source>
        <dbReference type="Proteomes" id="UP001497045"/>
    </source>
</evidence>
<reference evidence="6 7" key="1">
    <citation type="submission" date="2024-04" db="EMBL/GenBank/DDBJ databases">
        <title>Aurantiacibacter sp. DGU6 16S ribosomal RNA gene Genome sequencing and assembly.</title>
        <authorList>
            <person name="Park S."/>
        </authorList>
    </citation>
    <scope>NUCLEOTIDE SEQUENCE [LARGE SCALE GENOMIC DNA]</scope>
    <source>
        <strain evidence="6 7">DGU6</strain>
    </source>
</reference>
<dbReference type="EMBL" id="JBBYHV010000002">
    <property type="protein sequence ID" value="MEL1251582.1"/>
    <property type="molecule type" value="Genomic_DNA"/>
</dbReference>
<dbReference type="SUPFAM" id="SSF46785">
    <property type="entry name" value="Winged helix' DNA-binding domain"/>
    <property type="match status" value="1"/>
</dbReference>
<evidence type="ECO:0000256" key="3">
    <source>
        <dbReference type="ARBA" id="ARBA00023125"/>
    </source>
</evidence>
<evidence type="ECO:0000256" key="1">
    <source>
        <dbReference type="ARBA" id="ARBA00009437"/>
    </source>
</evidence>
<proteinExistence type="inferred from homology"/>
<dbReference type="InterPro" id="IPR005119">
    <property type="entry name" value="LysR_subst-bd"/>
</dbReference>
<dbReference type="Gene3D" id="3.40.190.290">
    <property type="match status" value="1"/>
</dbReference>
<gene>
    <name evidence="6" type="ORF">AAEO60_12975</name>
</gene>
<name>A0ABU9IGP1_9SPHN</name>
<organism evidence="6 7">
    <name type="scientific">Aurantiacibacter gilvus</name>
    <dbReference type="NCBI Taxonomy" id="3139141"/>
    <lineage>
        <taxon>Bacteria</taxon>
        <taxon>Pseudomonadati</taxon>
        <taxon>Pseudomonadota</taxon>
        <taxon>Alphaproteobacteria</taxon>
        <taxon>Sphingomonadales</taxon>
        <taxon>Erythrobacteraceae</taxon>
        <taxon>Aurantiacibacter</taxon>
    </lineage>
</organism>
<dbReference type="PANTHER" id="PTHR30537:SF5">
    <property type="entry name" value="HTH-TYPE TRANSCRIPTIONAL ACTIVATOR TTDR-RELATED"/>
    <property type="match status" value="1"/>
</dbReference>
<feature type="domain" description="HTH lysR-type" evidence="5">
    <location>
        <begin position="1"/>
        <end position="59"/>
    </location>
</feature>
<dbReference type="InterPro" id="IPR058163">
    <property type="entry name" value="LysR-type_TF_proteobact-type"/>
</dbReference>
<dbReference type="CDD" id="cd08471">
    <property type="entry name" value="PBP2_CrgA_like_2"/>
    <property type="match status" value="1"/>
</dbReference>
<sequence>MDRLEAMSVFRSVVDEGSFTAAAKALRMPLASVSRKVSELESHLGSRLLTRSTRKLALTDAGMAYLTAARRILEEVDQAERAAAGEYLVPRGELVVTAPLMFGRLHVLPVVNDFLASHPEINVRLVLSDRNLHLIEDQVDLGLRIGALPDSDLVATRLGSMRTVVCATPSLLAAHGCPRHPRELTGMPAVCFDVGVLAAGWRFNDPRTDMPFEVPVTPRLAVTTANAAVTAALAGTGLARLLVYQVHEAVEQGALRLVLEDFELEPAPVHLIHAGRELLPLKTRAFLDYAAPRLRRSLAALG</sequence>
<dbReference type="Pfam" id="PF00126">
    <property type="entry name" value="HTH_1"/>
    <property type="match status" value="1"/>
</dbReference>
<keyword evidence="2" id="KW-0805">Transcription regulation</keyword>